<gene>
    <name evidence="1" type="ORF">HGA08_26720</name>
</gene>
<accession>A0A846Y7K6</accession>
<name>A0A846Y7K6_9NOCA</name>
<dbReference type="AlphaFoldDB" id="A0A846Y7K6"/>
<evidence type="ECO:0000313" key="2">
    <source>
        <dbReference type="Proteomes" id="UP000565711"/>
    </source>
</evidence>
<proteinExistence type="predicted"/>
<evidence type="ECO:0000313" key="1">
    <source>
        <dbReference type="EMBL" id="NKY53794.1"/>
    </source>
</evidence>
<dbReference type="EMBL" id="JAAXOP010000021">
    <property type="protein sequence ID" value="NKY53794.1"/>
    <property type="molecule type" value="Genomic_DNA"/>
</dbReference>
<organism evidence="1 2">
    <name type="scientific">Nocardia vermiculata</name>
    <dbReference type="NCBI Taxonomy" id="257274"/>
    <lineage>
        <taxon>Bacteria</taxon>
        <taxon>Bacillati</taxon>
        <taxon>Actinomycetota</taxon>
        <taxon>Actinomycetes</taxon>
        <taxon>Mycobacteriales</taxon>
        <taxon>Nocardiaceae</taxon>
        <taxon>Nocardia</taxon>
    </lineage>
</organism>
<dbReference type="Proteomes" id="UP000565711">
    <property type="component" value="Unassembled WGS sequence"/>
</dbReference>
<sequence>MVTARNDARQALSASLIKVLIAHGLVHCSGASAPVAALLERDRPDPIAALLIALGIDPSATRARLQG</sequence>
<comment type="caution">
    <text evidence="1">The sequence shown here is derived from an EMBL/GenBank/DDBJ whole genome shotgun (WGS) entry which is preliminary data.</text>
</comment>
<dbReference type="RefSeq" id="WP_067879812.1">
    <property type="nucleotide sequence ID" value="NZ_JAAXOP010000021.1"/>
</dbReference>
<keyword evidence="2" id="KW-1185">Reference proteome</keyword>
<reference evidence="1 2" key="1">
    <citation type="submission" date="2020-04" db="EMBL/GenBank/DDBJ databases">
        <title>MicrobeNet Type strains.</title>
        <authorList>
            <person name="Nicholson A.C."/>
        </authorList>
    </citation>
    <scope>NUCLEOTIDE SEQUENCE [LARGE SCALE GENOMIC DNA]</scope>
    <source>
        <strain evidence="1 2">JCM 12354</strain>
    </source>
</reference>
<protein>
    <submittedName>
        <fullName evidence="1">Uncharacterized protein</fullName>
    </submittedName>
</protein>